<evidence type="ECO:0000313" key="3">
    <source>
        <dbReference type="Proteomes" id="UP000711614"/>
    </source>
</evidence>
<proteinExistence type="predicted"/>
<protein>
    <recommendedName>
        <fullName evidence="4">Lipoprotein</fullName>
    </recommendedName>
</protein>
<evidence type="ECO:0008006" key="4">
    <source>
        <dbReference type="Google" id="ProtNLM"/>
    </source>
</evidence>
<dbReference type="Proteomes" id="UP000711614">
    <property type="component" value="Unassembled WGS sequence"/>
</dbReference>
<reference evidence="2 3" key="1">
    <citation type="submission" date="2021-03" db="EMBL/GenBank/DDBJ databases">
        <title>Sequencing the genomes of 1000 actinobacteria strains.</title>
        <authorList>
            <person name="Klenk H.-P."/>
        </authorList>
    </citation>
    <scope>NUCLEOTIDE SEQUENCE [LARGE SCALE GENOMIC DNA]</scope>
    <source>
        <strain evidence="2 3">DSM 16005</strain>
    </source>
</reference>
<keyword evidence="1" id="KW-0732">Signal</keyword>
<dbReference type="PROSITE" id="PS51257">
    <property type="entry name" value="PROKAR_LIPOPROTEIN"/>
    <property type="match status" value="1"/>
</dbReference>
<sequence length="148" mass="15126">MNHRRTRLAVFLAAGVLLLSACGGSPGLAALDRAATAQDELPADVEFSPGFEAASVRLLATENGLKFYAAQGADRRTVCLAVVSVEGPGGWTAGCGTLATAGTLVDVGSGPLEVSAALTADGTTAELMESDGWTKVHENVYIREFTAG</sequence>
<dbReference type="EMBL" id="JAGIOI010000001">
    <property type="protein sequence ID" value="MBP2414476.1"/>
    <property type="molecule type" value="Genomic_DNA"/>
</dbReference>
<name>A0ABS4Z098_9MICC</name>
<evidence type="ECO:0000256" key="1">
    <source>
        <dbReference type="SAM" id="SignalP"/>
    </source>
</evidence>
<evidence type="ECO:0000313" key="2">
    <source>
        <dbReference type="EMBL" id="MBP2414476.1"/>
    </source>
</evidence>
<dbReference type="RefSeq" id="WP_209682394.1">
    <property type="nucleotide sequence ID" value="NZ_JAGIOI010000001.1"/>
</dbReference>
<feature type="signal peptide" evidence="1">
    <location>
        <begin position="1"/>
        <end position="29"/>
    </location>
</feature>
<organism evidence="2 3">
    <name type="scientific">Arthrobacter stackebrandtii</name>
    <dbReference type="NCBI Taxonomy" id="272161"/>
    <lineage>
        <taxon>Bacteria</taxon>
        <taxon>Bacillati</taxon>
        <taxon>Actinomycetota</taxon>
        <taxon>Actinomycetes</taxon>
        <taxon>Micrococcales</taxon>
        <taxon>Micrococcaceae</taxon>
        <taxon>Arthrobacter</taxon>
    </lineage>
</organism>
<keyword evidence="3" id="KW-1185">Reference proteome</keyword>
<comment type="caution">
    <text evidence="2">The sequence shown here is derived from an EMBL/GenBank/DDBJ whole genome shotgun (WGS) entry which is preliminary data.</text>
</comment>
<feature type="chain" id="PRO_5046976520" description="Lipoprotein" evidence="1">
    <location>
        <begin position="30"/>
        <end position="148"/>
    </location>
</feature>
<accession>A0ABS4Z098</accession>
<gene>
    <name evidence="2" type="ORF">JOF48_003275</name>
</gene>